<keyword evidence="6" id="KW-1185">Reference proteome</keyword>
<dbReference type="PANTHER" id="PTHR48043:SF114">
    <property type="entry name" value="IP04436P-RELATED"/>
    <property type="match status" value="1"/>
</dbReference>
<proteinExistence type="inferred from homology"/>
<name>A0A6G0YJF0_APHCR</name>
<dbReference type="AlphaFoldDB" id="A0A6G0YJF0"/>
<reference evidence="5 6" key="1">
    <citation type="submission" date="2019-08" db="EMBL/GenBank/DDBJ databases">
        <title>Whole genome of Aphis craccivora.</title>
        <authorList>
            <person name="Voronova N.V."/>
            <person name="Shulinski R.S."/>
            <person name="Bandarenka Y.V."/>
            <person name="Zhorov D.G."/>
            <person name="Warner D."/>
        </authorList>
    </citation>
    <scope>NUCLEOTIDE SEQUENCE [LARGE SCALE GENOMIC DNA]</scope>
    <source>
        <strain evidence="5">180601</strain>
        <tissue evidence="5">Whole Body</tissue>
    </source>
</reference>
<sequence>MRRVTTEQCASAAAVACAAFVVLCAVSAPTTAAVNVLAIEPLPARSHWTFMRSVVMAMATGGHNVTVYTPFASSSAATAGVCDGGPVGCGYVEIPLRLGVPDKVALDVRTAVADFADQWRFVGIAVDKSRTACDRLDRMAATGRFSGVRYDMVVVELVSSECTSRVSGALGDDVPLVYVFPSPMASWVEAKALGTGPGPSYAARLFARYAVPDTFARRLENVYGWTVMAALQWLHERGDDQTAYRKPAVTFVNTDPVVEKSVPAVQNMIGVGGVHLSPLEPICPDLPPTNICMLLYTYRLSSARFSCTRRRTVISSGGVISGPIVTFIGAVAFGHRDRSRANIRDGSCKSHWNFMRAMQAARGHLVKVCGPTDNFIVRIGAKVKIRFDKMEKMKNGKWTIVEGKNVLKYQIKENNYPNLFKYIVLESGRGEKCDAGFIKITESTSTRTLPFSNSVGGGFASVCLLMVAISGRPRPVNAGSVLAFETVAAKSHWNFMRAVLYALAARGHPVKVYTPFPDLGAPPTDNYTEVKTSAEYQIDGANGSATTVNLDASVVVPLFARPSFMVPFIVNSSRSTCDDMDRVLSRDVGAYDQFVTEPLSSRGPAPAMYTVCGNYWYTAATERRPYDLASPVRPALVFVNTHHVTKSPRPVPANPVDVGGIHLTAPRPLPANILKFIEESQNGVIYFSFGTVVALSTLPDHIQNAFIDALAEVPQRVLLKFEGEMKDKPKNVMTSKWLPQRDILKHPNVKLFISHGGISGVYEAVDAGVPILGFPLFYDQPRNMANLVDAGMALSLDLFLVTKNTLLNAINEMINNETYSKNAKIVSDRFKDRPMSPTESVVYWTEYVIRHKGAPHLKSHAFNLTWYQHFLLDIIAVGIGEKNIMIKFIQILIITFYFGVTTLCFKPVEGDRILAISTIGGKSHWNIMEGILRALTEHGHQVTVLTPFPSVDRENYTEIDVSNETFSMLRLDIDLSIMADSRSNFDVIFIELMASECVSYLSAKLDLPLIYVTPPPLISYVEHSVLGHFPNPAVVSHVLADHSIPRTMIDRFTNTVLLFYTIFLLQYKSWSARLFDIQAFDQIEPIKPSIIFSNAHFISDAPRPILPNVIQVGGIHLSPPKKIPDDILEFIENSPQGVIVFTLGSVVTVSSIPENIRNDILKVLSQVPQRVLLKYEDEMIDKP</sequence>
<dbReference type="Proteomes" id="UP000478052">
    <property type="component" value="Unassembled WGS sequence"/>
</dbReference>
<dbReference type="EMBL" id="VUJU01003741">
    <property type="protein sequence ID" value="KAF0756857.1"/>
    <property type="molecule type" value="Genomic_DNA"/>
</dbReference>
<dbReference type="Gene3D" id="3.40.50.2000">
    <property type="entry name" value="Glycogen Phosphorylase B"/>
    <property type="match status" value="2"/>
</dbReference>
<feature type="non-terminal residue" evidence="5">
    <location>
        <position position="1183"/>
    </location>
</feature>
<dbReference type="InterPro" id="IPR050271">
    <property type="entry name" value="UDP-glycosyltransferase"/>
</dbReference>
<dbReference type="GO" id="GO:0008194">
    <property type="term" value="F:UDP-glycosyltransferase activity"/>
    <property type="evidence" value="ECO:0007669"/>
    <property type="project" value="InterPro"/>
</dbReference>
<dbReference type="OrthoDB" id="5835829at2759"/>
<protein>
    <submittedName>
        <fullName evidence="5">UDP-glucuronosyltransferase 2C1-like isoform X1</fullName>
    </submittedName>
</protein>
<comment type="similarity">
    <text evidence="1">Belongs to the UDP-glycosyltransferase family.</text>
</comment>
<dbReference type="InterPro" id="IPR035595">
    <property type="entry name" value="UDP_glycos_trans_CS"/>
</dbReference>
<evidence type="ECO:0000256" key="3">
    <source>
        <dbReference type="ARBA" id="ARBA00022679"/>
    </source>
</evidence>
<dbReference type="PANTHER" id="PTHR48043">
    <property type="entry name" value="EG:EG0003.4 PROTEIN-RELATED"/>
    <property type="match status" value="1"/>
</dbReference>
<keyword evidence="4" id="KW-1133">Transmembrane helix</keyword>
<evidence type="ECO:0000313" key="6">
    <source>
        <dbReference type="Proteomes" id="UP000478052"/>
    </source>
</evidence>
<evidence type="ECO:0000256" key="4">
    <source>
        <dbReference type="SAM" id="Phobius"/>
    </source>
</evidence>
<dbReference type="CDD" id="cd03784">
    <property type="entry name" value="GT1_Gtf-like"/>
    <property type="match status" value="1"/>
</dbReference>
<dbReference type="PROSITE" id="PS00375">
    <property type="entry name" value="UDPGT"/>
    <property type="match status" value="1"/>
</dbReference>
<comment type="caution">
    <text evidence="5">The sequence shown here is derived from an EMBL/GenBank/DDBJ whole genome shotgun (WGS) entry which is preliminary data.</text>
</comment>
<keyword evidence="4" id="KW-0472">Membrane</keyword>
<accession>A0A6G0YJF0</accession>
<evidence type="ECO:0000256" key="2">
    <source>
        <dbReference type="ARBA" id="ARBA00022676"/>
    </source>
</evidence>
<evidence type="ECO:0000256" key="1">
    <source>
        <dbReference type="ARBA" id="ARBA00009995"/>
    </source>
</evidence>
<organism evidence="5 6">
    <name type="scientific">Aphis craccivora</name>
    <name type="common">Cowpea aphid</name>
    <dbReference type="NCBI Taxonomy" id="307492"/>
    <lineage>
        <taxon>Eukaryota</taxon>
        <taxon>Metazoa</taxon>
        <taxon>Ecdysozoa</taxon>
        <taxon>Arthropoda</taxon>
        <taxon>Hexapoda</taxon>
        <taxon>Insecta</taxon>
        <taxon>Pterygota</taxon>
        <taxon>Neoptera</taxon>
        <taxon>Paraneoptera</taxon>
        <taxon>Hemiptera</taxon>
        <taxon>Sternorrhyncha</taxon>
        <taxon>Aphidomorpha</taxon>
        <taxon>Aphidoidea</taxon>
        <taxon>Aphididae</taxon>
        <taxon>Aphidini</taxon>
        <taxon>Aphis</taxon>
        <taxon>Aphis</taxon>
    </lineage>
</organism>
<gene>
    <name evidence="5" type="ORF">FWK35_00027477</name>
</gene>
<evidence type="ECO:0000313" key="5">
    <source>
        <dbReference type="EMBL" id="KAF0756857.1"/>
    </source>
</evidence>
<keyword evidence="3 5" id="KW-0808">Transferase</keyword>
<feature type="transmembrane region" description="Helical" evidence="4">
    <location>
        <begin position="313"/>
        <end position="334"/>
    </location>
</feature>
<dbReference type="SUPFAM" id="SSF53756">
    <property type="entry name" value="UDP-Glycosyltransferase/glycogen phosphorylase"/>
    <property type="match status" value="3"/>
</dbReference>
<keyword evidence="2" id="KW-0328">Glycosyltransferase</keyword>
<dbReference type="Pfam" id="PF00201">
    <property type="entry name" value="UDPGT"/>
    <property type="match status" value="2"/>
</dbReference>
<dbReference type="InterPro" id="IPR002213">
    <property type="entry name" value="UDP_glucos_trans"/>
</dbReference>
<dbReference type="FunFam" id="3.40.50.2000:FF:000021">
    <property type="entry name" value="UDP-glucuronosyltransferase"/>
    <property type="match status" value="1"/>
</dbReference>
<keyword evidence="4" id="KW-0812">Transmembrane</keyword>